<comment type="caution">
    <text evidence="2">The sequence shown here is derived from an EMBL/GenBank/DDBJ whole genome shotgun (WGS) entry which is preliminary data.</text>
</comment>
<dbReference type="Proteomes" id="UP001142489">
    <property type="component" value="Unassembled WGS sequence"/>
</dbReference>
<feature type="chain" id="PRO_5040306638" evidence="1">
    <location>
        <begin position="22"/>
        <end position="348"/>
    </location>
</feature>
<evidence type="ECO:0000313" key="3">
    <source>
        <dbReference type="Proteomes" id="UP001142489"/>
    </source>
</evidence>
<accession>A0A9Q0XFG8</accession>
<evidence type="ECO:0000313" key="2">
    <source>
        <dbReference type="EMBL" id="KAJ7313029.1"/>
    </source>
</evidence>
<dbReference type="AlphaFoldDB" id="A0A9Q0XFG8"/>
<feature type="signal peptide" evidence="1">
    <location>
        <begin position="1"/>
        <end position="21"/>
    </location>
</feature>
<dbReference type="OrthoDB" id="9409434at2759"/>
<proteinExistence type="predicted"/>
<reference evidence="2" key="1">
    <citation type="journal article" date="2023" name="DNA Res.">
        <title>Chromosome-level genome assembly of Phrynocephalus forsythii using third-generation DNA sequencing and Hi-C analysis.</title>
        <authorList>
            <person name="Qi Y."/>
            <person name="Zhao W."/>
            <person name="Zhao Y."/>
            <person name="Niu C."/>
            <person name="Cao S."/>
            <person name="Zhang Y."/>
        </authorList>
    </citation>
    <scope>NUCLEOTIDE SEQUENCE</scope>
    <source>
        <tissue evidence="2">Muscle</tissue>
    </source>
</reference>
<evidence type="ECO:0000256" key="1">
    <source>
        <dbReference type="SAM" id="SignalP"/>
    </source>
</evidence>
<keyword evidence="3" id="KW-1185">Reference proteome</keyword>
<dbReference type="EMBL" id="JAPFRF010000012">
    <property type="protein sequence ID" value="KAJ7313029.1"/>
    <property type="molecule type" value="Genomic_DNA"/>
</dbReference>
<protein>
    <submittedName>
        <fullName evidence="2">Uncharacterized protein</fullName>
    </submittedName>
</protein>
<keyword evidence="1" id="KW-0732">Signal</keyword>
<gene>
    <name evidence="2" type="ORF">JRQ81_004292</name>
</gene>
<organism evidence="2 3">
    <name type="scientific">Phrynocephalus forsythii</name>
    <dbReference type="NCBI Taxonomy" id="171643"/>
    <lineage>
        <taxon>Eukaryota</taxon>
        <taxon>Metazoa</taxon>
        <taxon>Chordata</taxon>
        <taxon>Craniata</taxon>
        <taxon>Vertebrata</taxon>
        <taxon>Euteleostomi</taxon>
        <taxon>Lepidosauria</taxon>
        <taxon>Squamata</taxon>
        <taxon>Bifurcata</taxon>
        <taxon>Unidentata</taxon>
        <taxon>Episquamata</taxon>
        <taxon>Toxicofera</taxon>
        <taxon>Iguania</taxon>
        <taxon>Acrodonta</taxon>
        <taxon>Agamidae</taxon>
        <taxon>Agaminae</taxon>
        <taxon>Phrynocephalus</taxon>
    </lineage>
</organism>
<name>A0A9Q0XFG8_9SAUR</name>
<sequence>MLPVLLLALPAFLWREGTVQGIDDYYYIIRSDLGLYMRSTNFHEVKDIHIFTLHNSVRGGDHYLSHKDDLFYIIKGDSYRRVTNLNKDSAAVVYTLHPNCRKGDHYFSAGDYFYIIFKAKRIVRRVTNMHEDTRARTFPIHSALKNGLYYWGTASWTYCVKGSNKWGVKYQRTTNFEKNTNPITYSFHGDVVNFLPGGVAVTFGKSFSLWQRVSVIVNEASTNVTQEYSITRKVGYVKEKTKTIERNWKVSASATVGTGELALLLVQAQFSLETSFGGSNVDTTSEPWSAAIEITDKITFTVSSKQSIYVWQYKMGLGKEDILYSHTALAFTNTAVPPAFNPYEPAKK</sequence>